<name>A0AAQ1GER3_9BURK</name>
<dbReference type="RefSeq" id="WP_074983039.1">
    <property type="nucleotide sequence ID" value="NZ_CADFGN010000006.1"/>
</dbReference>
<dbReference type="PANTHER" id="PTHR35525">
    <property type="entry name" value="BLL6575 PROTEIN"/>
    <property type="match status" value="1"/>
</dbReference>
<dbReference type="Gene3D" id="1.10.3300.10">
    <property type="entry name" value="Jann2411-like domain"/>
    <property type="match status" value="1"/>
</dbReference>
<keyword evidence="5" id="KW-1185">Reference proteome</keyword>
<proteinExistence type="predicted"/>
<evidence type="ECO:0000313" key="3">
    <source>
        <dbReference type="EMBL" id="SEJ56643.1"/>
    </source>
</evidence>
<gene>
    <name evidence="2" type="ORF">C7400_1053</name>
    <name evidence="3" type="ORF">SAMN05216550_1063</name>
</gene>
<sequence>MDAASAHGSDAHDHGEVDFLGGHPALDALNTVQLVDGELIDNWQSDADVAAWLARHDLAAAAKKPRLKAHALLEAARDLRETARALIDARRAGEPLDPRALNRFLAHAPRTLELVVDESGEPRLVERHAHGTPEQVLAPLSAAVAQLVCEADFALVKQCENPECVLHFLDRTKSHRRRWCSMAMCGNRAKVAAFRRRQQ</sequence>
<accession>A0AAQ1GER3</accession>
<evidence type="ECO:0000259" key="1">
    <source>
        <dbReference type="Pfam" id="PF11706"/>
    </source>
</evidence>
<feature type="domain" description="Zinc finger CGNR" evidence="1">
    <location>
        <begin position="156"/>
        <end position="198"/>
    </location>
</feature>
<evidence type="ECO:0000313" key="2">
    <source>
        <dbReference type="EMBL" id="PXX17941.1"/>
    </source>
</evidence>
<reference evidence="3 4" key="1">
    <citation type="submission" date="2016-10" db="EMBL/GenBank/DDBJ databases">
        <authorList>
            <person name="Varghese N."/>
            <person name="Submissions S."/>
        </authorList>
    </citation>
    <scope>NUCLEOTIDE SEQUENCE [LARGE SCALE GENOMIC DNA]</scope>
    <source>
        <strain evidence="3 4">LMG 22274</strain>
    </source>
</reference>
<dbReference type="InterPro" id="IPR010852">
    <property type="entry name" value="ABATE"/>
</dbReference>
<dbReference type="AlphaFoldDB" id="A0AAQ1GER3"/>
<dbReference type="PANTHER" id="PTHR35525:SF3">
    <property type="entry name" value="BLL6575 PROTEIN"/>
    <property type="match status" value="1"/>
</dbReference>
<protein>
    <submittedName>
        <fullName evidence="3">Conserved protein containing a Zn-ribbon-like motif, possibly RNA-binding</fullName>
    </submittedName>
    <submittedName>
        <fullName evidence="2">RNA-binding Zn ribbon-like protein</fullName>
    </submittedName>
</protein>
<dbReference type="Proteomes" id="UP000247515">
    <property type="component" value="Unassembled WGS sequence"/>
</dbReference>
<dbReference type="Pfam" id="PF07336">
    <property type="entry name" value="ABATE"/>
    <property type="match status" value="1"/>
</dbReference>
<reference evidence="2 5" key="2">
    <citation type="submission" date="2018-05" db="EMBL/GenBank/DDBJ databases">
        <title>Genomic Encyclopedia of Type Strains, Phase IV (KMG-V): Genome sequencing to study the core and pangenomes of soil and plant-associated prokaryotes.</title>
        <authorList>
            <person name="Whitman W."/>
        </authorList>
    </citation>
    <scope>NUCLEOTIDE SEQUENCE [LARGE SCALE GENOMIC DNA]</scope>
    <source>
        <strain evidence="2 5">SIr-6563</strain>
    </source>
</reference>
<dbReference type="GeneID" id="61307896"/>
<organism evidence="3 4">
    <name type="scientific">Paraburkholderia tropica</name>
    <dbReference type="NCBI Taxonomy" id="92647"/>
    <lineage>
        <taxon>Bacteria</taxon>
        <taxon>Pseudomonadati</taxon>
        <taxon>Pseudomonadota</taxon>
        <taxon>Betaproteobacteria</taxon>
        <taxon>Burkholderiales</taxon>
        <taxon>Burkholderiaceae</taxon>
        <taxon>Paraburkholderia</taxon>
    </lineage>
</organism>
<dbReference type="Proteomes" id="UP000183529">
    <property type="component" value="Unassembled WGS sequence"/>
</dbReference>
<comment type="caution">
    <text evidence="3">The sequence shown here is derived from an EMBL/GenBank/DDBJ whole genome shotgun (WGS) entry which is preliminary data.</text>
</comment>
<evidence type="ECO:0000313" key="4">
    <source>
        <dbReference type="Proteomes" id="UP000183529"/>
    </source>
</evidence>
<dbReference type="Pfam" id="PF11706">
    <property type="entry name" value="zf-CGNR"/>
    <property type="match status" value="1"/>
</dbReference>
<dbReference type="InterPro" id="IPR023286">
    <property type="entry name" value="ABATE_dom_sf"/>
</dbReference>
<dbReference type="EMBL" id="FNZM01000006">
    <property type="protein sequence ID" value="SEJ56643.1"/>
    <property type="molecule type" value="Genomic_DNA"/>
</dbReference>
<dbReference type="InterPro" id="IPR021005">
    <property type="entry name" value="Znf_CGNR"/>
</dbReference>
<dbReference type="EMBL" id="QJJV01000005">
    <property type="protein sequence ID" value="PXX17941.1"/>
    <property type="molecule type" value="Genomic_DNA"/>
</dbReference>
<dbReference type="SUPFAM" id="SSF160904">
    <property type="entry name" value="Jann2411-like"/>
    <property type="match status" value="1"/>
</dbReference>
<evidence type="ECO:0000313" key="5">
    <source>
        <dbReference type="Proteomes" id="UP000247515"/>
    </source>
</evidence>